<dbReference type="Proteomes" id="UP000182489">
    <property type="component" value="Unassembled WGS sequence"/>
</dbReference>
<dbReference type="AlphaFoldDB" id="A0AB38CBN7"/>
<dbReference type="RefSeq" id="WP_081368170.1">
    <property type="nucleotide sequence ID" value="NZ_FPKH01000002.1"/>
</dbReference>
<organism evidence="2 3">
    <name type="scientific">Janthinobacterium lividum</name>
    <dbReference type="NCBI Taxonomy" id="29581"/>
    <lineage>
        <taxon>Bacteria</taxon>
        <taxon>Pseudomonadati</taxon>
        <taxon>Pseudomonadota</taxon>
        <taxon>Betaproteobacteria</taxon>
        <taxon>Burkholderiales</taxon>
        <taxon>Oxalobacteraceae</taxon>
        <taxon>Janthinobacterium</taxon>
    </lineage>
</organism>
<feature type="signal peptide" evidence="1">
    <location>
        <begin position="1"/>
        <end position="28"/>
    </location>
</feature>
<evidence type="ECO:0000256" key="1">
    <source>
        <dbReference type="SAM" id="SignalP"/>
    </source>
</evidence>
<feature type="chain" id="PRO_5044296998" description="Lipoprotein" evidence="1">
    <location>
        <begin position="29"/>
        <end position="140"/>
    </location>
</feature>
<protein>
    <recommendedName>
        <fullName evidence="4">Lipoprotein</fullName>
    </recommendedName>
</protein>
<keyword evidence="1" id="KW-0732">Signal</keyword>
<reference evidence="2 3" key="1">
    <citation type="submission" date="2016-11" db="EMBL/GenBank/DDBJ databases">
        <authorList>
            <person name="Varghese N."/>
            <person name="Submissions S."/>
        </authorList>
    </citation>
    <scope>NUCLEOTIDE SEQUENCE [LARGE SCALE GENOMIC DNA]</scope>
    <source>
        <strain evidence="2 3">NFR18</strain>
    </source>
</reference>
<proteinExistence type="predicted"/>
<comment type="caution">
    <text evidence="2">The sequence shown here is derived from an EMBL/GenBank/DDBJ whole genome shotgun (WGS) entry which is preliminary data.</text>
</comment>
<evidence type="ECO:0000313" key="3">
    <source>
        <dbReference type="Proteomes" id="UP000182489"/>
    </source>
</evidence>
<evidence type="ECO:0000313" key="2">
    <source>
        <dbReference type="EMBL" id="SFX68208.1"/>
    </source>
</evidence>
<dbReference type="InterPro" id="IPR006311">
    <property type="entry name" value="TAT_signal"/>
</dbReference>
<gene>
    <name evidence="2" type="ORF">SAMN03097694_2948</name>
</gene>
<dbReference type="PROSITE" id="PS51318">
    <property type="entry name" value="TAT"/>
    <property type="match status" value="1"/>
</dbReference>
<name>A0AB38CBN7_9BURK</name>
<evidence type="ECO:0008006" key="4">
    <source>
        <dbReference type="Google" id="ProtNLM"/>
    </source>
</evidence>
<sequence>MDKQNKRRWLMRGLAVAVGLALAGSAWADPGRHGRHGGHGFHGHHGHHGHGHFRGRSHVGVWLGSSWGYGPGWYGDPWYRHPYGRTVVVQPLPVAPPVYVEQGGVPTAPMWYYCRQPQGYYPYVTSCTLPWRAVAPGSVR</sequence>
<dbReference type="EMBL" id="FPKH01000002">
    <property type="protein sequence ID" value="SFX68208.1"/>
    <property type="molecule type" value="Genomic_DNA"/>
</dbReference>
<accession>A0AB38CBN7</accession>